<dbReference type="InterPro" id="IPR023346">
    <property type="entry name" value="Lysozyme-like_dom_sf"/>
</dbReference>
<dbReference type="RefSeq" id="WP_244528644.1">
    <property type="nucleotide sequence ID" value="NZ_FOPM01000007.1"/>
</dbReference>
<evidence type="ECO:0000256" key="1">
    <source>
        <dbReference type="SAM" id="MobiDB-lite"/>
    </source>
</evidence>
<gene>
    <name evidence="2" type="ORF">SAMN05192565_107133</name>
</gene>
<dbReference type="AlphaFoldDB" id="A0A1I2TQJ4"/>
<dbReference type="STRING" id="582675.SAMN05192565_107133"/>
<dbReference type="SUPFAM" id="SSF53955">
    <property type="entry name" value="Lysozyme-like"/>
    <property type="match status" value="1"/>
</dbReference>
<keyword evidence="3" id="KW-1185">Reference proteome</keyword>
<organism evidence="2 3">
    <name type="scientific">Methylobacterium gossipiicola</name>
    <dbReference type="NCBI Taxonomy" id="582675"/>
    <lineage>
        <taxon>Bacteria</taxon>
        <taxon>Pseudomonadati</taxon>
        <taxon>Pseudomonadota</taxon>
        <taxon>Alphaproteobacteria</taxon>
        <taxon>Hyphomicrobiales</taxon>
        <taxon>Methylobacteriaceae</taxon>
        <taxon>Methylobacterium</taxon>
    </lineage>
</organism>
<evidence type="ECO:0000313" key="2">
    <source>
        <dbReference type="EMBL" id="SFG64736.1"/>
    </source>
</evidence>
<dbReference type="EMBL" id="FOPM01000007">
    <property type="protein sequence ID" value="SFG64736.1"/>
    <property type="molecule type" value="Genomic_DNA"/>
</dbReference>
<protein>
    <submittedName>
        <fullName evidence="2">Putative chitinase</fullName>
    </submittedName>
</protein>
<accession>A0A1I2TQJ4</accession>
<proteinExistence type="predicted"/>
<reference evidence="3" key="1">
    <citation type="submission" date="2016-10" db="EMBL/GenBank/DDBJ databases">
        <authorList>
            <person name="Varghese N."/>
            <person name="Submissions S."/>
        </authorList>
    </citation>
    <scope>NUCLEOTIDE SEQUENCE [LARGE SCALE GENOMIC DNA]</scope>
    <source>
        <strain evidence="3">Gh-105</strain>
    </source>
</reference>
<dbReference type="Gene3D" id="1.10.530.10">
    <property type="match status" value="1"/>
</dbReference>
<feature type="region of interest" description="Disordered" evidence="1">
    <location>
        <begin position="213"/>
        <end position="242"/>
    </location>
</feature>
<evidence type="ECO:0000313" key="3">
    <source>
        <dbReference type="Proteomes" id="UP000199229"/>
    </source>
</evidence>
<sequence length="273" mass="29119">MTPFLAALCGLFLLCETAPMPLDIDRAAFFDAVRRSPFAGHLTQPQVDGMGAILTACPASVSIDAAAYCLATTFHETARTMQPIEEFGRGKGRKYGPTGFWGRGYVQLTWEVNYAKATKRLRSLGILKASEDLVKTPNLAMRPDVAAAILFYGMIEGWFTGKKLGDYFAPGRADPVGARRIINGTDCDKLIAGYQAQFRAALLSSVRLPVEGSVPKPPDPLAPMTARSAPETTSKPALTGGLLRSGAQATGTATRGLLNGLFSGIHNALARKV</sequence>
<dbReference type="Proteomes" id="UP000199229">
    <property type="component" value="Unassembled WGS sequence"/>
</dbReference>
<name>A0A1I2TQJ4_9HYPH</name>